<dbReference type="Pfam" id="PF10302">
    <property type="entry name" value="Dsc3_N"/>
    <property type="match status" value="1"/>
</dbReference>
<sequence>MSSTQPIDIVIRFSSSAPDVALSVSEPGSTSVISLKQQLRTHLSPPASESRLRFIYSGKVLTDASALSAHLRPTAPPPAAGTRSNGNDSKSAKAQGKQPVRDGDGKGKVGAAVPRVYIHCSVGDLLTAAELAIDKQSAREADEALRSQTTLDAVVPSATIDSNGNATHTTTTPAPRGFDRLLTAGFTATEITSLRTQFRAIQSHSHTPDTMPTGPGLLALEEAWLDNGSANTTTGDGVPGGFEGEDVGGLDDMLWGNLIGFFWPVGAMCWMVREEGVWSRRKQIAVLSGFLVNLTFGFLRVVN</sequence>
<evidence type="ECO:0000259" key="2">
    <source>
        <dbReference type="PROSITE" id="PS50053"/>
    </source>
</evidence>
<dbReference type="InterPro" id="IPR019413">
    <property type="entry name" value="Dsc3_ub-like_dom"/>
</dbReference>
<dbReference type="AlphaFoldDB" id="A0AAN7YP26"/>
<dbReference type="Proteomes" id="UP001310890">
    <property type="component" value="Unassembled WGS sequence"/>
</dbReference>
<feature type="region of interest" description="Disordered" evidence="1">
    <location>
        <begin position="70"/>
        <end position="108"/>
    </location>
</feature>
<dbReference type="PANTHER" id="PTHR28049:SF1">
    <property type="entry name" value="DSC E3 UBIQUITIN LIGASE COMPLEX SUBUNIT 3"/>
    <property type="match status" value="1"/>
</dbReference>
<dbReference type="PROSITE" id="PS50053">
    <property type="entry name" value="UBIQUITIN_2"/>
    <property type="match status" value="1"/>
</dbReference>
<dbReference type="Gene3D" id="3.10.20.90">
    <property type="entry name" value="Phosphatidylinositol 3-kinase Catalytic Subunit, Chain A, domain 1"/>
    <property type="match status" value="1"/>
</dbReference>
<comment type="caution">
    <text evidence="3">The sequence shown here is derived from an EMBL/GenBank/DDBJ whole genome shotgun (WGS) entry which is preliminary data.</text>
</comment>
<dbReference type="InterPro" id="IPR000626">
    <property type="entry name" value="Ubiquitin-like_dom"/>
</dbReference>
<evidence type="ECO:0000256" key="1">
    <source>
        <dbReference type="SAM" id="MobiDB-lite"/>
    </source>
</evidence>
<dbReference type="GO" id="GO:0005783">
    <property type="term" value="C:endoplasmic reticulum"/>
    <property type="evidence" value="ECO:0007669"/>
    <property type="project" value="TreeGrafter"/>
</dbReference>
<dbReference type="Pfam" id="PF13373">
    <property type="entry name" value="Dsc3_C"/>
    <property type="match status" value="1"/>
</dbReference>
<dbReference type="PANTHER" id="PTHR28049">
    <property type="entry name" value="TRANSMEMBRANE PROTEIN YOR223W"/>
    <property type="match status" value="1"/>
</dbReference>
<name>A0AAN7YP26_9PEZI</name>
<accession>A0AAN7YP26</accession>
<protein>
    <recommendedName>
        <fullName evidence="2">Ubiquitin-like domain-containing protein</fullName>
    </recommendedName>
</protein>
<dbReference type="InterPro" id="IPR045226">
    <property type="entry name" value="Dsc3"/>
</dbReference>
<evidence type="ECO:0000313" key="3">
    <source>
        <dbReference type="EMBL" id="KAK5111982.1"/>
    </source>
</evidence>
<dbReference type="InterPro" id="IPR029071">
    <property type="entry name" value="Ubiquitin-like_domsf"/>
</dbReference>
<dbReference type="SUPFAM" id="SSF54236">
    <property type="entry name" value="Ubiquitin-like"/>
    <property type="match status" value="1"/>
</dbReference>
<evidence type="ECO:0000313" key="4">
    <source>
        <dbReference type="Proteomes" id="UP001310890"/>
    </source>
</evidence>
<feature type="domain" description="Ubiquitin-like" evidence="2">
    <location>
        <begin position="7"/>
        <end position="68"/>
    </location>
</feature>
<organism evidence="3 4">
    <name type="scientific">Meristemomyces frigidus</name>
    <dbReference type="NCBI Taxonomy" id="1508187"/>
    <lineage>
        <taxon>Eukaryota</taxon>
        <taxon>Fungi</taxon>
        <taxon>Dikarya</taxon>
        <taxon>Ascomycota</taxon>
        <taxon>Pezizomycotina</taxon>
        <taxon>Dothideomycetes</taxon>
        <taxon>Dothideomycetidae</taxon>
        <taxon>Mycosphaerellales</taxon>
        <taxon>Teratosphaeriaceae</taxon>
        <taxon>Meristemomyces</taxon>
    </lineage>
</organism>
<dbReference type="InterPro" id="IPR025390">
    <property type="entry name" value="Dsc3_C"/>
</dbReference>
<gene>
    <name evidence="3" type="ORF">LTR62_004516</name>
</gene>
<dbReference type="GO" id="GO:0044695">
    <property type="term" value="C:Dsc E3 ubiquitin ligase complex"/>
    <property type="evidence" value="ECO:0007669"/>
    <property type="project" value="InterPro"/>
</dbReference>
<proteinExistence type="predicted"/>
<reference evidence="3" key="1">
    <citation type="submission" date="2023-08" db="EMBL/GenBank/DDBJ databases">
        <title>Black Yeasts Isolated from many extreme environments.</title>
        <authorList>
            <person name="Coleine C."/>
            <person name="Stajich J.E."/>
            <person name="Selbmann L."/>
        </authorList>
    </citation>
    <scope>NUCLEOTIDE SEQUENCE</scope>
    <source>
        <strain evidence="3">CCFEE 5401</strain>
    </source>
</reference>
<dbReference type="EMBL" id="JAVRRL010000034">
    <property type="protein sequence ID" value="KAK5111982.1"/>
    <property type="molecule type" value="Genomic_DNA"/>
</dbReference>